<gene>
    <name evidence="1" type="ORF">ETSY1_36840</name>
</gene>
<proteinExistence type="predicted"/>
<dbReference type="AlphaFoldDB" id="W4L7D5"/>
<dbReference type="Proteomes" id="UP000019141">
    <property type="component" value="Unassembled WGS sequence"/>
</dbReference>
<protein>
    <submittedName>
        <fullName evidence="1">Uncharacterized protein</fullName>
    </submittedName>
</protein>
<comment type="caution">
    <text evidence="1">The sequence shown here is derived from an EMBL/GenBank/DDBJ whole genome shotgun (WGS) entry which is preliminary data.</text>
</comment>
<accession>W4L7D5</accession>
<name>W4L7D5_ENTF1</name>
<dbReference type="HOGENOM" id="CLU_2664222_0_0_7"/>
<evidence type="ECO:0000313" key="2">
    <source>
        <dbReference type="Proteomes" id="UP000019141"/>
    </source>
</evidence>
<evidence type="ECO:0000313" key="1">
    <source>
        <dbReference type="EMBL" id="ETW93988.1"/>
    </source>
</evidence>
<sequence length="75" mass="8156">MVQVSSSCIARATTGLYIWQVEPRVTYGQGVAIQGDSLAEIIRFVRCIGTQLGQLLPAPDAVAAVYIERFAKLIM</sequence>
<reference evidence="1 2" key="1">
    <citation type="journal article" date="2014" name="Nature">
        <title>An environmental bacterial taxon with a large and distinct metabolic repertoire.</title>
        <authorList>
            <person name="Wilson M.C."/>
            <person name="Mori T."/>
            <person name="Ruckert C."/>
            <person name="Uria A.R."/>
            <person name="Helf M.J."/>
            <person name="Takada K."/>
            <person name="Gernert C."/>
            <person name="Steffens U.A."/>
            <person name="Heycke N."/>
            <person name="Schmitt S."/>
            <person name="Rinke C."/>
            <person name="Helfrich E.J."/>
            <person name="Brachmann A.O."/>
            <person name="Gurgui C."/>
            <person name="Wakimoto T."/>
            <person name="Kracht M."/>
            <person name="Crusemann M."/>
            <person name="Hentschel U."/>
            <person name="Abe I."/>
            <person name="Matsunaga S."/>
            <person name="Kalinowski J."/>
            <person name="Takeyama H."/>
            <person name="Piel J."/>
        </authorList>
    </citation>
    <scope>NUCLEOTIDE SEQUENCE [LARGE SCALE GENOMIC DNA]</scope>
    <source>
        <strain evidence="2">TSY1</strain>
    </source>
</reference>
<dbReference type="EMBL" id="AZHW01001136">
    <property type="protein sequence ID" value="ETW93988.1"/>
    <property type="molecule type" value="Genomic_DNA"/>
</dbReference>
<organism evidence="1 2">
    <name type="scientific">Entotheonella factor</name>
    <dbReference type="NCBI Taxonomy" id="1429438"/>
    <lineage>
        <taxon>Bacteria</taxon>
        <taxon>Pseudomonadati</taxon>
        <taxon>Nitrospinota/Tectimicrobiota group</taxon>
        <taxon>Candidatus Tectimicrobiota</taxon>
        <taxon>Candidatus Entotheonellia</taxon>
        <taxon>Candidatus Entotheonellales</taxon>
        <taxon>Candidatus Entotheonellaceae</taxon>
        <taxon>Candidatus Entotheonella</taxon>
    </lineage>
</organism>
<keyword evidence="2" id="KW-1185">Reference proteome</keyword>